<evidence type="ECO:0000256" key="2">
    <source>
        <dbReference type="ARBA" id="ARBA00022741"/>
    </source>
</evidence>
<feature type="compositionally biased region" description="Polar residues" evidence="4">
    <location>
        <begin position="424"/>
        <end position="434"/>
    </location>
</feature>
<keyword evidence="6" id="KW-1185">Reference proteome</keyword>
<proteinExistence type="predicted"/>
<dbReference type="GO" id="GO:0015631">
    <property type="term" value="F:tubulin binding"/>
    <property type="evidence" value="ECO:0007669"/>
    <property type="project" value="TreeGrafter"/>
</dbReference>
<dbReference type="InterPro" id="IPR004344">
    <property type="entry name" value="TTL/TTLL_fam"/>
</dbReference>
<evidence type="ECO:0000256" key="3">
    <source>
        <dbReference type="ARBA" id="ARBA00022840"/>
    </source>
</evidence>
<feature type="compositionally biased region" description="Basic and acidic residues" evidence="4">
    <location>
        <begin position="358"/>
        <end position="383"/>
    </location>
</feature>
<keyword evidence="1" id="KW-0436">Ligase</keyword>
<accession>K3W656</accession>
<dbReference type="Proteomes" id="UP000019132">
    <property type="component" value="Unassembled WGS sequence"/>
</dbReference>
<feature type="region of interest" description="Disordered" evidence="4">
    <location>
        <begin position="523"/>
        <end position="548"/>
    </location>
</feature>
<dbReference type="InParanoid" id="K3W656"/>
<dbReference type="GO" id="GO:0036064">
    <property type="term" value="C:ciliary basal body"/>
    <property type="evidence" value="ECO:0007669"/>
    <property type="project" value="TreeGrafter"/>
</dbReference>
<dbReference type="Gene3D" id="3.30.470.20">
    <property type="entry name" value="ATP-grasp fold, B domain"/>
    <property type="match status" value="1"/>
</dbReference>
<dbReference type="OMA" id="FSNFHCI"/>
<protein>
    <recommendedName>
        <fullName evidence="7">Tubulin-tyrosine ligase family protein</fullName>
    </recommendedName>
</protein>
<reference evidence="5" key="3">
    <citation type="submission" date="2015-02" db="UniProtKB">
        <authorList>
            <consortium name="EnsemblProtists"/>
        </authorList>
    </citation>
    <scope>IDENTIFICATION</scope>
    <source>
        <strain evidence="5">DAOM BR144</strain>
    </source>
</reference>
<evidence type="ECO:0008006" key="7">
    <source>
        <dbReference type="Google" id="ProtNLM"/>
    </source>
</evidence>
<dbReference type="GO" id="GO:0000226">
    <property type="term" value="P:microtubule cytoskeleton organization"/>
    <property type="evidence" value="ECO:0007669"/>
    <property type="project" value="TreeGrafter"/>
</dbReference>
<feature type="compositionally biased region" description="Acidic residues" evidence="4">
    <location>
        <begin position="402"/>
        <end position="414"/>
    </location>
</feature>
<reference evidence="6" key="1">
    <citation type="journal article" date="2010" name="Genome Biol.">
        <title>Genome sequence of the necrotrophic plant pathogen Pythium ultimum reveals original pathogenicity mechanisms and effector repertoire.</title>
        <authorList>
            <person name="Levesque C.A."/>
            <person name="Brouwer H."/>
            <person name="Cano L."/>
            <person name="Hamilton J.P."/>
            <person name="Holt C."/>
            <person name="Huitema E."/>
            <person name="Raffaele S."/>
            <person name="Robideau G.P."/>
            <person name="Thines M."/>
            <person name="Win J."/>
            <person name="Zerillo M.M."/>
            <person name="Beakes G.W."/>
            <person name="Boore J.L."/>
            <person name="Busam D."/>
            <person name="Dumas B."/>
            <person name="Ferriera S."/>
            <person name="Fuerstenberg S.I."/>
            <person name="Gachon C.M."/>
            <person name="Gaulin E."/>
            <person name="Govers F."/>
            <person name="Grenville-Briggs L."/>
            <person name="Horner N."/>
            <person name="Hostetler J."/>
            <person name="Jiang R.H."/>
            <person name="Johnson J."/>
            <person name="Krajaejun T."/>
            <person name="Lin H."/>
            <person name="Meijer H.J."/>
            <person name="Moore B."/>
            <person name="Morris P."/>
            <person name="Phuntmart V."/>
            <person name="Puiu D."/>
            <person name="Shetty J."/>
            <person name="Stajich J.E."/>
            <person name="Tripathy S."/>
            <person name="Wawra S."/>
            <person name="van West P."/>
            <person name="Whitty B.R."/>
            <person name="Coutinho P.M."/>
            <person name="Henrissat B."/>
            <person name="Martin F."/>
            <person name="Thomas P.D."/>
            <person name="Tyler B.M."/>
            <person name="De Vries R.P."/>
            <person name="Kamoun S."/>
            <person name="Yandell M."/>
            <person name="Tisserat N."/>
            <person name="Buell C.R."/>
        </authorList>
    </citation>
    <scope>NUCLEOTIDE SEQUENCE</scope>
    <source>
        <strain evidence="6">DAOM:BR144</strain>
    </source>
</reference>
<keyword evidence="2" id="KW-0547">Nucleotide-binding</keyword>
<feature type="region of interest" description="Disordered" evidence="4">
    <location>
        <begin position="293"/>
        <end position="324"/>
    </location>
</feature>
<sequence>MDSFPLVPLPIIPQLSFADLRKCEDGLVALLHSLSPHAADDVQLAKYAGRQLSLVQRHVEHARARERVLQLLRGDVPVSTTTIAPGVRPAFNSLEGSSASSKTTSRPIFLSPPVAAVTGQQQVTSLYSASLASPSHLSKHTSAAKPSPSLSTAEATRKKKDAIEAARALIKASKSSTTTSAFVITGGDHSSSSSAIKRRRKRTAALKLIHEEQEKAKAEQMEREREKRKQEAYQRLLARQNLQAVKKNKSKETGKRIVECSSGISGVTAGSAQGCAASQSDKCIMPADLGDATAAQEPENDRGSNDSSSESNESDVSNCSDSDEANEKAIMALEVAVQVADHVVEEDQEEDNEEDDAAAGHEEAGDENRGKEDWDNMALDRTHRLGGNGQVDTFSKQHPEVEHDEEDENENDAEALERKLGAESTAQQHIQQPQVEIPEEDRKRGQQEEQLRLENEEQDQQQQQIERELLDFISSRKAVRMEQLQQQRKLQTEFQNQQQLQSPRHSGPETVCSRLNQEACQTDACESKDEDTYTQAPNDDSARATPRVGAETVSLQYGAPVVAESTDHANTQEPIPEPSDTPQLQEMVAVPLNGDVRIPRSFSKECKDYRAYFSNFHCILTSVFEQRYASAASSSSRESLTNTPPVAAPHNDQSLRLQLKLYESWQSIMQDYATVFGGNIVTPSSMLPSPSPSTAHYRINSTTRREVSDIVIHALDKLGDWEEHPSGLGLKTTWNLLWTWSKPRVERKTLLAWQKVNHFQHAKALTRKDCLKKNMGKYLAMGGKMKAAYDVIPLTFILPQEYIAFVQAYQDKSARLANKDGSTHKNIWIMKPVALSRGRGISLVNDLSQVVYGEQVVIQEYIANPLLLDGYKFDLRLYVLVTSFNPLEAFFYDEGFVRMCTRQYEDSDLSNLFVHLTNSSIQKENQEAIKTSNNPINAAAGEEVGGTKMTLAYLWRRLEAMGADVEKVKNEIIEVILKSLMCGEDHIPFQVNSFDLYGYDILLDDTFRPWLIEINSSPSMARENELDYQVKDALILDTIKLVNPLRFDRTKFVDIVSRRLQDLENEKKRPHAHIRHPKQAEELAIRQLNEDLTEILHGEAPRNFGDMPAHLGSYRRICPHTTTYNQARFAFGSWMQSLVKLKKSCVRMERRV</sequence>
<feature type="region of interest" description="Disordered" evidence="4">
    <location>
        <begin position="137"/>
        <end position="158"/>
    </location>
</feature>
<dbReference type="PANTHER" id="PTHR12241:SF155">
    <property type="entry name" value="TUBULIN-TYROSINE LIGASE FAMILY PROTEIN"/>
    <property type="match status" value="1"/>
</dbReference>
<dbReference type="HOGENOM" id="CLU_008650_0_0_1"/>
<evidence type="ECO:0000256" key="4">
    <source>
        <dbReference type="SAM" id="MobiDB-lite"/>
    </source>
</evidence>
<organism evidence="5 6">
    <name type="scientific">Globisporangium ultimum (strain ATCC 200006 / CBS 805.95 / DAOM BR144)</name>
    <name type="common">Pythium ultimum</name>
    <dbReference type="NCBI Taxonomy" id="431595"/>
    <lineage>
        <taxon>Eukaryota</taxon>
        <taxon>Sar</taxon>
        <taxon>Stramenopiles</taxon>
        <taxon>Oomycota</taxon>
        <taxon>Peronosporomycetes</taxon>
        <taxon>Pythiales</taxon>
        <taxon>Pythiaceae</taxon>
        <taxon>Globisporangium</taxon>
    </lineage>
</organism>
<evidence type="ECO:0000313" key="6">
    <source>
        <dbReference type="Proteomes" id="UP000019132"/>
    </source>
</evidence>
<keyword evidence="3" id="KW-0067">ATP-binding</keyword>
<dbReference type="SUPFAM" id="SSF56059">
    <property type="entry name" value="Glutathione synthetase ATP-binding domain-like"/>
    <property type="match status" value="1"/>
</dbReference>
<name>K3W656_GLOUD</name>
<feature type="region of interest" description="Disordered" evidence="4">
    <location>
        <begin position="212"/>
        <end position="231"/>
    </location>
</feature>
<feature type="region of interest" description="Disordered" evidence="4">
    <location>
        <begin position="345"/>
        <end position="463"/>
    </location>
</feature>
<evidence type="ECO:0000256" key="1">
    <source>
        <dbReference type="ARBA" id="ARBA00022598"/>
    </source>
</evidence>
<dbReference type="AlphaFoldDB" id="K3W656"/>
<feature type="compositionally biased region" description="Basic and acidic residues" evidence="4">
    <location>
        <begin position="440"/>
        <end position="455"/>
    </location>
</feature>
<dbReference type="STRING" id="431595.K3W656"/>
<dbReference type="PANTHER" id="PTHR12241">
    <property type="entry name" value="TUBULIN POLYGLUTAMYLASE"/>
    <property type="match status" value="1"/>
</dbReference>
<dbReference type="eggNOG" id="KOG2157">
    <property type="taxonomic scope" value="Eukaryota"/>
</dbReference>
<dbReference type="GO" id="GO:0070740">
    <property type="term" value="F:tubulin-glutamic acid ligase activity"/>
    <property type="evidence" value="ECO:0007669"/>
    <property type="project" value="TreeGrafter"/>
</dbReference>
<feature type="compositionally biased region" description="Low complexity" evidence="4">
    <location>
        <begin position="305"/>
        <end position="320"/>
    </location>
</feature>
<dbReference type="EMBL" id="GL376636">
    <property type="status" value="NOT_ANNOTATED_CDS"/>
    <property type="molecule type" value="Genomic_DNA"/>
</dbReference>
<evidence type="ECO:0000313" key="5">
    <source>
        <dbReference type="EnsemblProtists" id="PYU1_T000447"/>
    </source>
</evidence>
<dbReference type="Pfam" id="PF03133">
    <property type="entry name" value="TTL"/>
    <property type="match status" value="1"/>
</dbReference>
<dbReference type="EnsemblProtists" id="PYU1_T000447">
    <property type="protein sequence ID" value="PYU1_T000447"/>
    <property type="gene ID" value="PYU1_G000447"/>
</dbReference>
<reference evidence="6" key="2">
    <citation type="submission" date="2010-04" db="EMBL/GenBank/DDBJ databases">
        <authorList>
            <person name="Buell R."/>
            <person name="Hamilton J."/>
            <person name="Hostetler J."/>
        </authorList>
    </citation>
    <scope>NUCLEOTIDE SEQUENCE [LARGE SCALE GENOMIC DNA]</scope>
    <source>
        <strain evidence="6">DAOM:BR144</strain>
    </source>
</reference>
<dbReference type="PROSITE" id="PS51221">
    <property type="entry name" value="TTL"/>
    <property type="match status" value="1"/>
</dbReference>
<dbReference type="GO" id="GO:0005524">
    <property type="term" value="F:ATP binding"/>
    <property type="evidence" value="ECO:0007669"/>
    <property type="project" value="UniProtKB-KW"/>
</dbReference>
<dbReference type="VEuPathDB" id="FungiDB:PYU1_G000447"/>
<feature type="compositionally biased region" description="Acidic residues" evidence="4">
    <location>
        <begin position="345"/>
        <end position="357"/>
    </location>
</feature>